<feature type="domain" description="Protein kinase" evidence="2">
    <location>
        <begin position="319"/>
        <end position="637"/>
    </location>
</feature>
<dbReference type="Gene3D" id="1.10.510.10">
    <property type="entry name" value="Transferase(Phosphotransferase) domain 1"/>
    <property type="match status" value="1"/>
</dbReference>
<dbReference type="GO" id="GO:0005524">
    <property type="term" value="F:ATP binding"/>
    <property type="evidence" value="ECO:0007669"/>
    <property type="project" value="InterPro"/>
</dbReference>
<evidence type="ECO:0000313" key="3">
    <source>
        <dbReference type="EMBL" id="CAH0028836.1"/>
    </source>
</evidence>
<feature type="compositionally biased region" description="Basic and acidic residues" evidence="1">
    <location>
        <begin position="14"/>
        <end position="43"/>
    </location>
</feature>
<accession>A0A9N9VTN7</accession>
<dbReference type="Proteomes" id="UP000696573">
    <property type="component" value="Unassembled WGS sequence"/>
</dbReference>
<reference evidence="3" key="1">
    <citation type="submission" date="2021-10" db="EMBL/GenBank/DDBJ databases">
        <authorList>
            <person name="Piombo E."/>
        </authorList>
    </citation>
    <scope>NUCLEOTIDE SEQUENCE</scope>
</reference>
<dbReference type="SUPFAM" id="SSF56112">
    <property type="entry name" value="Protein kinase-like (PK-like)"/>
    <property type="match status" value="1"/>
</dbReference>
<dbReference type="PANTHER" id="PTHR24359:SF1">
    <property type="entry name" value="INHIBITOR OF NUCLEAR FACTOR KAPPA-B KINASE EPSILON SUBUNIT HOMOLOG 1-RELATED"/>
    <property type="match status" value="1"/>
</dbReference>
<sequence length="666" mass="76713">MLTWLDGLDMPGPQERDDSVAILKNLKDSRTDDSSNRRDDHFARSPYFASDSNALTEDAHFSRDPSFASESEDSTQDSQRDGSSSSSAWAEEEVLEVREIWDHGEALYYDDFPPQRRRIPDPEKWTQVDDLISEIRLTLDAARVRYKFDGSKNFIPRSKFADIMKPQKVLELVHGLECFQDKPHEQKQQIAQDICFGSSNQRPSLKILGALVASKQVGDLARHLQSGLTDGCLPLREDDDNKFHLRCQCSNLDHTAVINDPNAVAHDREIFADWTKKFIAPYIRYQRGLGLHCHYIFENGVCLPIQSNEEVIPGQRNSGGQSENDKYGSFDEVFKVKFYDCHCRFEDTGMPNSRGYYALKKLTSHELMDFELELSSLLFSEDHNCSREHMIKVIATFEEVNPGNRQSTYFLLFDWAEGNLEHFWQSNMSLVQDKSHCLWMAEQFLGLGKALRNVHNSHRRSRLPHRVVDFKSHGGRHGNIKPASILLFRPRGVEPLLALAGFGLGSLSRSKQELDIQFPTLTYRPPEVDLPGGLGCVFLEYITWFLRGLVLDRFSDERLEKDTFGFETDTFFTLEGNEQKIAVIKPAVKRWIESLKEEEACSRYLIHMLDLIETRMIQVGEDNRISARALVRKLETLKRACQRTPSFYTENWKRYNALLFYIAQEP</sequence>
<name>A0A9N9VTN7_9HYPO</name>
<dbReference type="AlphaFoldDB" id="A0A9N9VTN7"/>
<dbReference type="InterPro" id="IPR000719">
    <property type="entry name" value="Prot_kinase_dom"/>
</dbReference>
<gene>
    <name evidence="3" type="ORF">CRHIZ90672A_00012914</name>
</gene>
<evidence type="ECO:0000313" key="4">
    <source>
        <dbReference type="Proteomes" id="UP000696573"/>
    </source>
</evidence>
<dbReference type="PANTHER" id="PTHR24359">
    <property type="entry name" value="SERINE/THREONINE-PROTEIN KINASE SBK1"/>
    <property type="match status" value="1"/>
</dbReference>
<dbReference type="PROSITE" id="PS50011">
    <property type="entry name" value="PROTEIN_KINASE_DOM"/>
    <property type="match status" value="1"/>
</dbReference>
<protein>
    <recommendedName>
        <fullName evidence="2">Protein kinase domain-containing protein</fullName>
    </recommendedName>
</protein>
<dbReference type="OrthoDB" id="1046782at2759"/>
<proteinExistence type="predicted"/>
<keyword evidence="4" id="KW-1185">Reference proteome</keyword>
<organism evidence="3 4">
    <name type="scientific">Clonostachys rhizophaga</name>
    <dbReference type="NCBI Taxonomy" id="160324"/>
    <lineage>
        <taxon>Eukaryota</taxon>
        <taxon>Fungi</taxon>
        <taxon>Dikarya</taxon>
        <taxon>Ascomycota</taxon>
        <taxon>Pezizomycotina</taxon>
        <taxon>Sordariomycetes</taxon>
        <taxon>Hypocreomycetidae</taxon>
        <taxon>Hypocreales</taxon>
        <taxon>Bionectriaceae</taxon>
        <taxon>Clonostachys</taxon>
    </lineage>
</organism>
<dbReference type="GO" id="GO:0004674">
    <property type="term" value="F:protein serine/threonine kinase activity"/>
    <property type="evidence" value="ECO:0007669"/>
    <property type="project" value="TreeGrafter"/>
</dbReference>
<comment type="caution">
    <text evidence="3">The sequence shown here is derived from an EMBL/GenBank/DDBJ whole genome shotgun (WGS) entry which is preliminary data.</text>
</comment>
<evidence type="ECO:0000259" key="2">
    <source>
        <dbReference type="PROSITE" id="PS50011"/>
    </source>
</evidence>
<feature type="region of interest" description="Disordered" evidence="1">
    <location>
        <begin position="1"/>
        <end position="90"/>
    </location>
</feature>
<evidence type="ECO:0000256" key="1">
    <source>
        <dbReference type="SAM" id="MobiDB-lite"/>
    </source>
</evidence>
<dbReference type="EMBL" id="CABFNQ020000737">
    <property type="protein sequence ID" value="CAH0028836.1"/>
    <property type="molecule type" value="Genomic_DNA"/>
</dbReference>
<dbReference type="InterPro" id="IPR011009">
    <property type="entry name" value="Kinase-like_dom_sf"/>
</dbReference>